<dbReference type="GO" id="GO:0016746">
    <property type="term" value="F:acyltransferase activity"/>
    <property type="evidence" value="ECO:0007669"/>
    <property type="project" value="UniProtKB-KW"/>
</dbReference>
<sequence>MRRGDPVGEREQPARPPVTIAAAAAPFVRDLDECFARIGRHIDAARQRGVDLLVLPEGALGGYLHGLPPTADDLRPYRGPVIELGDGPDGPPGCLGRVPGAGDRQRGGPPALDPDGPEIARLAALAGDMVVCAGYTERDGRYRYNSAVCVHGGGVLGRHRKVHQPLGEGLVYEAGRAFTAFDSPLGRMGMMICYDKAFPEAGRSLALADAAIIACLSAWPISRTHPAADVSEDRSLHRFNLYDQVRALENQVVWVSANQTGAFGTLRFVGSAKVVHPDGSVLAATGPEEGLAVATLDVTAALGAARGGMNLLRDRRGASYSPQCLLAGEPYDPRRSQRARATF</sequence>
<comment type="caution">
    <text evidence="3">The sequence shown here is derived from an EMBL/GenBank/DDBJ whole genome shotgun (WGS) entry which is preliminary data.</text>
</comment>
<keyword evidence="4" id="KW-1185">Reference proteome</keyword>
<accession>A0A1S1Q5Z0</accession>
<evidence type="ECO:0000256" key="1">
    <source>
        <dbReference type="ARBA" id="ARBA00022801"/>
    </source>
</evidence>
<dbReference type="PANTHER" id="PTHR43674">
    <property type="entry name" value="NITRILASE C965.09-RELATED"/>
    <property type="match status" value="1"/>
</dbReference>
<dbReference type="OrthoDB" id="4532287at2"/>
<dbReference type="Gene3D" id="3.60.110.10">
    <property type="entry name" value="Carbon-nitrogen hydrolase"/>
    <property type="match status" value="1"/>
</dbReference>
<keyword evidence="3" id="KW-0012">Acyltransferase</keyword>
<protein>
    <submittedName>
        <fullName evidence="3">Acyltransferase</fullName>
    </submittedName>
</protein>
<dbReference type="GO" id="GO:0016811">
    <property type="term" value="F:hydrolase activity, acting on carbon-nitrogen (but not peptide) bonds, in linear amides"/>
    <property type="evidence" value="ECO:0007669"/>
    <property type="project" value="TreeGrafter"/>
</dbReference>
<reference evidence="4" key="1">
    <citation type="submission" date="2016-07" db="EMBL/GenBank/DDBJ databases">
        <title>Sequence Frankia sp. strain CcI1.17.</title>
        <authorList>
            <person name="Ghodhbane-Gtari F."/>
            <person name="Swanson E."/>
            <person name="Gueddou A."/>
            <person name="Morris K."/>
            <person name="Hezbri K."/>
            <person name="Ktari A."/>
            <person name="Nouioui I."/>
            <person name="Abebe-Akele F."/>
            <person name="Simpson S."/>
            <person name="Thomas K."/>
            <person name="Gtari M."/>
            <person name="Tisa L.S."/>
            <person name="Hurst S."/>
        </authorList>
    </citation>
    <scope>NUCLEOTIDE SEQUENCE [LARGE SCALE GENOMIC DNA]</scope>
    <source>
        <strain evidence="4">Cc1.17</strain>
    </source>
</reference>
<keyword evidence="3" id="KW-0808">Transferase</keyword>
<evidence type="ECO:0000313" key="3">
    <source>
        <dbReference type="EMBL" id="OHV28999.1"/>
    </source>
</evidence>
<dbReference type="InterPro" id="IPR036526">
    <property type="entry name" value="C-N_Hydrolase_sf"/>
</dbReference>
<evidence type="ECO:0000259" key="2">
    <source>
        <dbReference type="PROSITE" id="PS50263"/>
    </source>
</evidence>
<dbReference type="Proteomes" id="UP000179627">
    <property type="component" value="Unassembled WGS sequence"/>
</dbReference>
<dbReference type="InterPro" id="IPR050345">
    <property type="entry name" value="Aliph_Amidase/BUP"/>
</dbReference>
<dbReference type="RefSeq" id="WP_071091440.1">
    <property type="nucleotide sequence ID" value="NZ_MBLM01000167.1"/>
</dbReference>
<dbReference type="EMBL" id="MBLM01000167">
    <property type="protein sequence ID" value="OHV28999.1"/>
    <property type="molecule type" value="Genomic_DNA"/>
</dbReference>
<gene>
    <name evidence="3" type="ORF">CC117_29470</name>
</gene>
<dbReference type="PANTHER" id="PTHR43674:SF16">
    <property type="entry name" value="CARBON-NITROGEN FAMILY, PUTATIVE (AFU_ORTHOLOGUE AFUA_5G02350)-RELATED"/>
    <property type="match status" value="1"/>
</dbReference>
<name>A0A1S1Q5Z0_9ACTN</name>
<dbReference type="InterPro" id="IPR003010">
    <property type="entry name" value="C-N_Hydrolase"/>
</dbReference>
<dbReference type="PROSITE" id="PS50263">
    <property type="entry name" value="CN_HYDROLASE"/>
    <property type="match status" value="1"/>
</dbReference>
<dbReference type="AlphaFoldDB" id="A0A1S1Q5Z0"/>
<dbReference type="CDD" id="cd07197">
    <property type="entry name" value="nitrilase"/>
    <property type="match status" value="1"/>
</dbReference>
<dbReference type="Pfam" id="PF00795">
    <property type="entry name" value="CN_hydrolase"/>
    <property type="match status" value="1"/>
</dbReference>
<feature type="domain" description="CN hydrolase" evidence="2">
    <location>
        <begin position="18"/>
        <end position="298"/>
    </location>
</feature>
<dbReference type="SUPFAM" id="SSF56317">
    <property type="entry name" value="Carbon-nitrogen hydrolase"/>
    <property type="match status" value="1"/>
</dbReference>
<evidence type="ECO:0000313" key="4">
    <source>
        <dbReference type="Proteomes" id="UP000179627"/>
    </source>
</evidence>
<proteinExistence type="predicted"/>
<organism evidence="3 4">
    <name type="scientific">Parafrankia colletiae</name>
    <dbReference type="NCBI Taxonomy" id="573497"/>
    <lineage>
        <taxon>Bacteria</taxon>
        <taxon>Bacillati</taxon>
        <taxon>Actinomycetota</taxon>
        <taxon>Actinomycetes</taxon>
        <taxon>Frankiales</taxon>
        <taxon>Frankiaceae</taxon>
        <taxon>Parafrankia</taxon>
    </lineage>
</organism>
<keyword evidence="1" id="KW-0378">Hydrolase</keyword>